<name>A0ABR9H1Y9_9BACT</name>
<keyword evidence="3" id="KW-1185">Reference proteome</keyword>
<protein>
    <recommendedName>
        <fullName evidence="1">DUF7660 domain-containing protein</fullName>
    </recommendedName>
</protein>
<sequence length="82" mass="9353">MSAKPENIVTREDLVLFIQTLVNESYSASKNWQNADLPSFLEAMAAWIEDMDGYYQSRGEPKPIQPSWKILGEILKAATIYE</sequence>
<dbReference type="RefSeq" id="WP_192623249.1">
    <property type="nucleotide sequence ID" value="NZ_JADBGG010000007.1"/>
</dbReference>
<reference evidence="2 3" key="1">
    <citation type="submission" date="2020-10" db="EMBL/GenBank/DDBJ databases">
        <title>Genomic Encyclopedia of Type Strains, Phase IV (KMG-IV): sequencing the most valuable type-strain genomes for metagenomic binning, comparative biology and taxonomic classification.</title>
        <authorList>
            <person name="Goeker M."/>
        </authorList>
    </citation>
    <scope>NUCLEOTIDE SEQUENCE [LARGE SCALE GENOMIC DNA]</scope>
    <source>
        <strain evidence="2 3">DSM 4194</strain>
    </source>
</reference>
<dbReference type="Pfam" id="PF24693">
    <property type="entry name" value="DUF7660"/>
    <property type="match status" value="1"/>
</dbReference>
<evidence type="ECO:0000313" key="3">
    <source>
        <dbReference type="Proteomes" id="UP000639010"/>
    </source>
</evidence>
<feature type="domain" description="DUF7660" evidence="1">
    <location>
        <begin position="10"/>
        <end position="82"/>
    </location>
</feature>
<dbReference type="InterPro" id="IPR056077">
    <property type="entry name" value="DUF7660"/>
</dbReference>
<evidence type="ECO:0000313" key="2">
    <source>
        <dbReference type="EMBL" id="MBE1424726.1"/>
    </source>
</evidence>
<proteinExistence type="predicted"/>
<organism evidence="2 3">
    <name type="scientific">Desulfomicrobium macestii</name>
    <dbReference type="NCBI Taxonomy" id="90731"/>
    <lineage>
        <taxon>Bacteria</taxon>
        <taxon>Pseudomonadati</taxon>
        <taxon>Thermodesulfobacteriota</taxon>
        <taxon>Desulfovibrionia</taxon>
        <taxon>Desulfovibrionales</taxon>
        <taxon>Desulfomicrobiaceae</taxon>
        <taxon>Desulfomicrobium</taxon>
    </lineage>
</organism>
<accession>A0ABR9H1Y9</accession>
<comment type="caution">
    <text evidence="2">The sequence shown here is derived from an EMBL/GenBank/DDBJ whole genome shotgun (WGS) entry which is preliminary data.</text>
</comment>
<dbReference type="Proteomes" id="UP000639010">
    <property type="component" value="Unassembled WGS sequence"/>
</dbReference>
<dbReference type="EMBL" id="JADBGG010000007">
    <property type="protein sequence ID" value="MBE1424726.1"/>
    <property type="molecule type" value="Genomic_DNA"/>
</dbReference>
<evidence type="ECO:0000259" key="1">
    <source>
        <dbReference type="Pfam" id="PF24693"/>
    </source>
</evidence>
<gene>
    <name evidence="2" type="ORF">H4684_001360</name>
</gene>